<feature type="region of interest" description="Disordered" evidence="1">
    <location>
        <begin position="53"/>
        <end position="87"/>
    </location>
</feature>
<evidence type="ECO:0000313" key="3">
    <source>
        <dbReference type="Proteomes" id="UP000070163"/>
    </source>
</evidence>
<comment type="caution">
    <text evidence="2">The sequence shown here is derived from an EMBL/GenBank/DDBJ whole genome shotgun (WGS) entry which is preliminary data.</text>
</comment>
<organism evidence="2 3">
    <name type="scientific">candidate division MSBL1 archaeon SCGC-AAA259A05</name>
    <dbReference type="NCBI Taxonomy" id="1698259"/>
    <lineage>
        <taxon>Archaea</taxon>
        <taxon>Methanobacteriati</taxon>
        <taxon>Methanobacteriota</taxon>
        <taxon>candidate division MSBL1</taxon>
    </lineage>
</organism>
<dbReference type="Proteomes" id="UP000070163">
    <property type="component" value="Unassembled WGS sequence"/>
</dbReference>
<sequence length="87" mass="9903">MASSREPVLERNELVEKISSDRSITCLCWFGGTPEPQSPFVYEVSRKVREKAEEGAESSGYVSRQTETSRGHGWRKLPESRSRVEVE</sequence>
<evidence type="ECO:0000256" key="1">
    <source>
        <dbReference type="SAM" id="MobiDB-lite"/>
    </source>
</evidence>
<feature type="compositionally biased region" description="Basic and acidic residues" evidence="1">
    <location>
        <begin position="76"/>
        <end position="87"/>
    </location>
</feature>
<dbReference type="EMBL" id="LHXJ01000087">
    <property type="protein sequence ID" value="KXA89277.1"/>
    <property type="molecule type" value="Genomic_DNA"/>
</dbReference>
<gene>
    <name evidence="2" type="ORF">AKJ57_05560</name>
</gene>
<name>A0A133U512_9EURY</name>
<accession>A0A133U512</accession>
<reference evidence="2 3" key="1">
    <citation type="journal article" date="2016" name="Sci. Rep.">
        <title>Metabolic traits of an uncultured archaeal lineage -MSBL1- from brine pools of the Red Sea.</title>
        <authorList>
            <person name="Mwirichia R."/>
            <person name="Alam I."/>
            <person name="Rashid M."/>
            <person name="Vinu M."/>
            <person name="Ba-Alawi W."/>
            <person name="Anthony Kamau A."/>
            <person name="Kamanda Ngugi D."/>
            <person name="Goker M."/>
            <person name="Klenk H.P."/>
            <person name="Bajic V."/>
            <person name="Stingl U."/>
        </authorList>
    </citation>
    <scope>NUCLEOTIDE SEQUENCE [LARGE SCALE GENOMIC DNA]</scope>
    <source>
        <strain evidence="2">SCGC-AAA259A05</strain>
    </source>
</reference>
<evidence type="ECO:0000313" key="2">
    <source>
        <dbReference type="EMBL" id="KXA89277.1"/>
    </source>
</evidence>
<proteinExistence type="predicted"/>
<dbReference type="AlphaFoldDB" id="A0A133U512"/>
<keyword evidence="3" id="KW-1185">Reference proteome</keyword>
<protein>
    <submittedName>
        <fullName evidence="2">Uncharacterized protein</fullName>
    </submittedName>
</protein>